<dbReference type="GO" id="GO:0010150">
    <property type="term" value="P:leaf senescence"/>
    <property type="evidence" value="ECO:0007669"/>
    <property type="project" value="UniProtKB-ARBA"/>
</dbReference>
<dbReference type="Pfam" id="PF04520">
    <property type="entry name" value="Senescence_reg"/>
    <property type="match status" value="1"/>
</dbReference>
<reference evidence="2 3" key="1">
    <citation type="submission" date="2019-12" db="EMBL/GenBank/DDBJ databases">
        <authorList>
            <person name="Scholz U."/>
            <person name="Mascher M."/>
            <person name="Fiebig A."/>
        </authorList>
    </citation>
    <scope>NUCLEOTIDE SEQUENCE</scope>
</reference>
<dbReference type="AlphaFoldDB" id="A0A7I8JPA7"/>
<accession>A0A7I8JPA7</accession>
<protein>
    <submittedName>
        <fullName evidence="2">Uncharacterized protein</fullName>
    </submittedName>
</protein>
<gene>
    <name evidence="2" type="ORF">SI7747_15018348</name>
</gene>
<comment type="similarity">
    <text evidence="1">Belongs to the senescence regulator S40 family.</text>
</comment>
<evidence type="ECO:0000313" key="3">
    <source>
        <dbReference type="Proteomes" id="UP001189122"/>
    </source>
</evidence>
<evidence type="ECO:0000313" key="2">
    <source>
        <dbReference type="EMBL" id="CAA2632758.1"/>
    </source>
</evidence>
<keyword evidence="3" id="KW-1185">Reference proteome</keyword>
<dbReference type="PANTHER" id="PTHR46525">
    <property type="entry name" value="EMB|CAB72159.1"/>
    <property type="match status" value="1"/>
</dbReference>
<dbReference type="EMBL" id="CACRZD030000015">
    <property type="protein sequence ID" value="CAA6671940.1"/>
    <property type="molecule type" value="Genomic_DNA"/>
</dbReference>
<dbReference type="InterPro" id="IPR007608">
    <property type="entry name" value="Senescence_reg_S40"/>
</dbReference>
<organism evidence="2">
    <name type="scientific">Spirodela intermedia</name>
    <name type="common">Intermediate duckweed</name>
    <dbReference type="NCBI Taxonomy" id="51605"/>
    <lineage>
        <taxon>Eukaryota</taxon>
        <taxon>Viridiplantae</taxon>
        <taxon>Streptophyta</taxon>
        <taxon>Embryophyta</taxon>
        <taxon>Tracheophyta</taxon>
        <taxon>Spermatophyta</taxon>
        <taxon>Magnoliopsida</taxon>
        <taxon>Liliopsida</taxon>
        <taxon>Araceae</taxon>
        <taxon>Lemnoideae</taxon>
        <taxon>Spirodela</taxon>
    </lineage>
</organism>
<dbReference type="EMBL" id="LR743602">
    <property type="protein sequence ID" value="CAA2632758.1"/>
    <property type="molecule type" value="Genomic_DNA"/>
</dbReference>
<evidence type="ECO:0000256" key="1">
    <source>
        <dbReference type="ARBA" id="ARBA00034773"/>
    </source>
</evidence>
<name>A0A7I8JPA7_SPIIN</name>
<dbReference type="Proteomes" id="UP001189122">
    <property type="component" value="Unassembled WGS sequence"/>
</dbReference>
<proteinExistence type="inferred from homology"/>
<dbReference type="PANTHER" id="PTHR46525:SF18">
    <property type="entry name" value="SENESCENCE REGULATOR S40"/>
    <property type="match status" value="1"/>
</dbReference>
<sequence>MPPHEYLVREQQRRAAGSVLEGVGRTLKGRDMRRLRDAVWNQTGFFG</sequence>